<evidence type="ECO:0000313" key="3">
    <source>
        <dbReference type="EMBL" id="PRC95251.1"/>
    </source>
</evidence>
<reference evidence="3 4" key="1">
    <citation type="submission" date="2018-02" db="EMBL/GenBank/DDBJ databases">
        <title>Solimicrobium silvestre gen. nov., sp. nov., isolated from alpine forest soil.</title>
        <authorList>
            <person name="Margesin R."/>
            <person name="Albuquerque L."/>
            <person name="Zhang D.-C."/>
            <person name="Froufe H.J.C."/>
            <person name="Severino R."/>
            <person name="Roxo I."/>
            <person name="Egas C."/>
            <person name="Da Costa M.S."/>
        </authorList>
    </citation>
    <scope>NUCLEOTIDE SEQUENCE [LARGE SCALE GENOMIC DNA]</scope>
    <source>
        <strain evidence="3 4">S20-91</strain>
    </source>
</reference>
<dbReference type="InterPro" id="IPR050963">
    <property type="entry name" value="Sirohydro_Cobaltochel/CbiX"/>
</dbReference>
<dbReference type="SUPFAM" id="SSF53800">
    <property type="entry name" value="Chelatase"/>
    <property type="match status" value="1"/>
</dbReference>
<dbReference type="Pfam" id="PF01903">
    <property type="entry name" value="CbiX"/>
    <property type="match status" value="1"/>
</dbReference>
<dbReference type="OrthoDB" id="9797895at2"/>
<keyword evidence="2" id="KW-0456">Lyase</keyword>
<evidence type="ECO:0000256" key="2">
    <source>
        <dbReference type="ARBA" id="ARBA00023239"/>
    </source>
</evidence>
<evidence type="ECO:0000313" key="4">
    <source>
        <dbReference type="Proteomes" id="UP000237839"/>
    </source>
</evidence>
<evidence type="ECO:0000256" key="1">
    <source>
        <dbReference type="ARBA" id="ARBA00022723"/>
    </source>
</evidence>
<comment type="caution">
    <text evidence="3">The sequence shown here is derived from an EMBL/GenBank/DDBJ whole genome shotgun (WGS) entry which is preliminary data.</text>
</comment>
<sequence length="132" mass="14496">MSAPQNQHQALILFAHGARDPRWAEPLARLQQLIAASVSSSVHIHQAFLELMSPTLPELVAQLAAQHCQAITVVPIFLGQGGHVRRDLPQLMTQLEAQYPQIQFNLATAIGENERVLMAIAEVCVANLFKSL</sequence>
<dbReference type="GO" id="GO:0016829">
    <property type="term" value="F:lyase activity"/>
    <property type="evidence" value="ECO:0007669"/>
    <property type="project" value="UniProtKB-KW"/>
</dbReference>
<proteinExistence type="predicted"/>
<keyword evidence="1" id="KW-0479">Metal-binding</keyword>
<name>A0A2S9H5N5_9BURK</name>
<dbReference type="RefSeq" id="WP_105530122.1">
    <property type="nucleotide sequence ID" value="NZ_PUGF01000001.1"/>
</dbReference>
<dbReference type="PANTHER" id="PTHR33542:SF5">
    <property type="entry name" value="FERROCHELATASE CHE1"/>
    <property type="match status" value="1"/>
</dbReference>
<gene>
    <name evidence="3" type="ORF">S2091_0446</name>
</gene>
<dbReference type="AlphaFoldDB" id="A0A2S9H5N5"/>
<accession>A0A2S9H5N5</accession>
<dbReference type="CDD" id="cd03416">
    <property type="entry name" value="CbiX_SirB_N"/>
    <property type="match status" value="1"/>
</dbReference>
<dbReference type="Gene3D" id="3.40.50.1400">
    <property type="match status" value="1"/>
</dbReference>
<dbReference type="InterPro" id="IPR002762">
    <property type="entry name" value="CbiX-like"/>
</dbReference>
<protein>
    <submittedName>
        <fullName evidence="3">CbiX</fullName>
    </submittedName>
</protein>
<dbReference type="GO" id="GO:0046872">
    <property type="term" value="F:metal ion binding"/>
    <property type="evidence" value="ECO:0007669"/>
    <property type="project" value="UniProtKB-KW"/>
</dbReference>
<dbReference type="Proteomes" id="UP000237839">
    <property type="component" value="Unassembled WGS sequence"/>
</dbReference>
<dbReference type="PANTHER" id="PTHR33542">
    <property type="entry name" value="SIROHYDROCHLORIN FERROCHELATASE, CHLOROPLASTIC"/>
    <property type="match status" value="1"/>
</dbReference>
<organism evidence="3 4">
    <name type="scientific">Solimicrobium silvestre</name>
    <dbReference type="NCBI Taxonomy" id="2099400"/>
    <lineage>
        <taxon>Bacteria</taxon>
        <taxon>Pseudomonadati</taxon>
        <taxon>Pseudomonadota</taxon>
        <taxon>Betaproteobacteria</taxon>
        <taxon>Burkholderiales</taxon>
        <taxon>Oxalobacteraceae</taxon>
        <taxon>Solimicrobium</taxon>
    </lineage>
</organism>
<dbReference type="EMBL" id="PUGF01000001">
    <property type="protein sequence ID" value="PRC95251.1"/>
    <property type="molecule type" value="Genomic_DNA"/>
</dbReference>
<keyword evidence="4" id="KW-1185">Reference proteome</keyword>